<dbReference type="EMBL" id="LFMI01000237">
    <property type="protein sequence ID" value="OTA01830.1"/>
    <property type="molecule type" value="Genomic_DNA"/>
</dbReference>
<protein>
    <submittedName>
        <fullName evidence="1">Uncharacterized protein</fullName>
    </submittedName>
</protein>
<dbReference type="Proteomes" id="UP000219286">
    <property type="component" value="Unassembled WGS sequence"/>
</dbReference>
<name>A0A2H2ZEN9_TRIPA</name>
<dbReference type="AlphaFoldDB" id="A0A2H2ZEN9"/>
<sequence length="64" mass="7504">MPLTPPRLWSHCVYFWVLTEARGNERAVRDCHAIMGRIIDFHSYLYDYSRNYVAAGTAPKVSYH</sequence>
<keyword evidence="2" id="KW-1185">Reference proteome</keyword>
<proteinExistence type="predicted"/>
<reference evidence="1 2" key="1">
    <citation type="journal article" date="2015" name="Genome Announc.">
        <title>Genome sequence and annotation of Trichoderma parareesei, the ancestor of the cellulase producer Trichoderma reesei.</title>
        <authorList>
            <person name="Yang D."/>
            <person name="Pomraning K."/>
            <person name="Kopchinskiy A."/>
            <person name="Karimi Aghcheh R."/>
            <person name="Atanasova L."/>
            <person name="Chenthamara K."/>
            <person name="Baker S.E."/>
            <person name="Zhang R."/>
            <person name="Shen Q."/>
            <person name="Freitag M."/>
            <person name="Kubicek C.P."/>
            <person name="Druzhinina I.S."/>
        </authorList>
    </citation>
    <scope>NUCLEOTIDE SEQUENCE [LARGE SCALE GENOMIC DNA]</scope>
    <source>
        <strain evidence="1 2">CBS 125925</strain>
    </source>
</reference>
<gene>
    <name evidence="1" type="ORF">A9Z42_0021530</name>
</gene>
<accession>A0A2H2ZEN9</accession>
<organism evidence="1 2">
    <name type="scientific">Trichoderma parareesei</name>
    <name type="common">Filamentous fungus</name>
    <dbReference type="NCBI Taxonomy" id="858221"/>
    <lineage>
        <taxon>Eukaryota</taxon>
        <taxon>Fungi</taxon>
        <taxon>Dikarya</taxon>
        <taxon>Ascomycota</taxon>
        <taxon>Pezizomycotina</taxon>
        <taxon>Sordariomycetes</taxon>
        <taxon>Hypocreomycetidae</taxon>
        <taxon>Hypocreales</taxon>
        <taxon>Hypocreaceae</taxon>
        <taxon>Trichoderma</taxon>
    </lineage>
</organism>
<comment type="caution">
    <text evidence="1">The sequence shown here is derived from an EMBL/GenBank/DDBJ whole genome shotgun (WGS) entry which is preliminary data.</text>
</comment>
<evidence type="ECO:0000313" key="1">
    <source>
        <dbReference type="EMBL" id="OTA01830.1"/>
    </source>
</evidence>
<evidence type="ECO:0000313" key="2">
    <source>
        <dbReference type="Proteomes" id="UP000219286"/>
    </source>
</evidence>